<feature type="region of interest" description="Disordered" evidence="1">
    <location>
        <begin position="391"/>
        <end position="432"/>
    </location>
</feature>
<evidence type="ECO:0000256" key="1">
    <source>
        <dbReference type="SAM" id="MobiDB-lite"/>
    </source>
</evidence>
<keyword evidence="2" id="KW-1133">Transmembrane helix</keyword>
<sequence>RGRARLVAAGGLARLARRGAALVGWAWRLGSRCILLDFTYFFVWSRFLAFVCLLTATILLGEEGFYSIFNLPSSSSCHLARGVGLCDAEGVHRAPSSGVVLTLNPVESLQLHVEKPGIWALRLVVAASAANSRYLRCWPRLDRCFCALVLACCLLHFLGSAADLRHCDATRSPPGRCGLLAPRWAAGSPDWPGPSEEADQVLRYCVVSRARRFRPSPGGGAEEDAAPLEEWEQQRREDERMTESVRDMWAAWVDRTAFVVSFANRSLLVEYCQSLLQVPELHTCLAWLNSSSHGNSIRCPRADDGAILLDQERLQMLSAALAASASGGGGGRLGRLAMLDSVLLEAQLDGLVLRGCEAWVNGSTFALRARWPFSGMARPEVVGEHLLARRSRRRRRSRRSRPSLPARRAPRRLAARPAWAWRSGRRGTSRGA</sequence>
<dbReference type="EMBL" id="CAUYUJ010018229">
    <property type="protein sequence ID" value="CAK0881807.1"/>
    <property type="molecule type" value="Genomic_DNA"/>
</dbReference>
<keyword evidence="2" id="KW-0472">Membrane</keyword>
<proteinExistence type="predicted"/>
<feature type="region of interest" description="Disordered" evidence="1">
    <location>
        <begin position="214"/>
        <end position="236"/>
    </location>
</feature>
<name>A0ABN9W6P0_9DINO</name>
<feature type="compositionally biased region" description="Acidic residues" evidence="1">
    <location>
        <begin position="221"/>
        <end position="231"/>
    </location>
</feature>
<feature type="compositionally biased region" description="Basic residues" evidence="1">
    <location>
        <begin position="423"/>
        <end position="432"/>
    </location>
</feature>
<feature type="non-terminal residue" evidence="3">
    <location>
        <position position="432"/>
    </location>
</feature>
<evidence type="ECO:0000313" key="4">
    <source>
        <dbReference type="Proteomes" id="UP001189429"/>
    </source>
</evidence>
<feature type="transmembrane region" description="Helical" evidence="2">
    <location>
        <begin position="42"/>
        <end position="61"/>
    </location>
</feature>
<organism evidence="3 4">
    <name type="scientific">Prorocentrum cordatum</name>
    <dbReference type="NCBI Taxonomy" id="2364126"/>
    <lineage>
        <taxon>Eukaryota</taxon>
        <taxon>Sar</taxon>
        <taxon>Alveolata</taxon>
        <taxon>Dinophyceae</taxon>
        <taxon>Prorocentrales</taxon>
        <taxon>Prorocentraceae</taxon>
        <taxon>Prorocentrum</taxon>
    </lineage>
</organism>
<accession>A0ABN9W6P0</accession>
<keyword evidence="2" id="KW-0812">Transmembrane</keyword>
<evidence type="ECO:0000256" key="2">
    <source>
        <dbReference type="SAM" id="Phobius"/>
    </source>
</evidence>
<comment type="caution">
    <text evidence="3">The sequence shown here is derived from an EMBL/GenBank/DDBJ whole genome shotgun (WGS) entry which is preliminary data.</text>
</comment>
<feature type="compositionally biased region" description="Basic residues" evidence="1">
    <location>
        <begin position="391"/>
        <end position="401"/>
    </location>
</feature>
<gene>
    <name evidence="3" type="ORF">PCOR1329_LOCUS64524</name>
</gene>
<reference evidence="3" key="1">
    <citation type="submission" date="2023-10" db="EMBL/GenBank/DDBJ databases">
        <authorList>
            <person name="Chen Y."/>
            <person name="Shah S."/>
            <person name="Dougan E. K."/>
            <person name="Thang M."/>
            <person name="Chan C."/>
        </authorList>
    </citation>
    <scope>NUCLEOTIDE SEQUENCE [LARGE SCALE GENOMIC DNA]</scope>
</reference>
<keyword evidence="4" id="KW-1185">Reference proteome</keyword>
<evidence type="ECO:0000313" key="3">
    <source>
        <dbReference type="EMBL" id="CAK0881807.1"/>
    </source>
</evidence>
<dbReference type="Proteomes" id="UP001189429">
    <property type="component" value="Unassembled WGS sequence"/>
</dbReference>
<feature type="non-terminal residue" evidence="3">
    <location>
        <position position="1"/>
    </location>
</feature>
<protein>
    <submittedName>
        <fullName evidence="3">Uncharacterized protein</fullName>
    </submittedName>
</protein>